<keyword evidence="3 4" id="KW-0413">Isomerase</keyword>
<dbReference type="RefSeq" id="WP_141443495.1">
    <property type="nucleotide sequence ID" value="NZ_CP038231.1"/>
</dbReference>
<keyword evidence="1 4" id="KW-0312">Gluconeogenesis</keyword>
<keyword evidence="2 4" id="KW-0324">Glycolysis</keyword>
<gene>
    <name evidence="6" type="ORF">E3E12_05860</name>
</gene>
<dbReference type="UniPathway" id="UPA00109">
    <property type="reaction ID" value="UER00181"/>
</dbReference>
<dbReference type="AlphaFoldDB" id="A0A4Y6UBF0"/>
<evidence type="ECO:0000313" key="6">
    <source>
        <dbReference type="EMBL" id="QDH13787.1"/>
    </source>
</evidence>
<dbReference type="SUPFAM" id="SSF53697">
    <property type="entry name" value="SIS domain"/>
    <property type="match status" value="1"/>
</dbReference>
<protein>
    <recommendedName>
        <fullName evidence="4">Glucose-6-phosphate isomerase</fullName>
        <ecNumber evidence="4">5.3.1.9</ecNumber>
    </recommendedName>
</protein>
<comment type="catalytic activity">
    <reaction evidence="4">
        <text>alpha-D-glucose 6-phosphate = beta-D-fructose 6-phosphate</text>
        <dbReference type="Rhea" id="RHEA:11816"/>
        <dbReference type="ChEBI" id="CHEBI:57634"/>
        <dbReference type="ChEBI" id="CHEBI:58225"/>
        <dbReference type="EC" id="5.3.1.9"/>
    </reaction>
</comment>
<dbReference type="Pfam" id="PF00342">
    <property type="entry name" value="PGI"/>
    <property type="match status" value="1"/>
</dbReference>
<dbReference type="GO" id="GO:0006094">
    <property type="term" value="P:gluconeogenesis"/>
    <property type="evidence" value="ECO:0007669"/>
    <property type="project" value="UniProtKB-KW"/>
</dbReference>
<dbReference type="PRINTS" id="PR00662">
    <property type="entry name" value="G6PISOMERASE"/>
</dbReference>
<dbReference type="PROSITE" id="PS51463">
    <property type="entry name" value="P_GLUCOSE_ISOMERASE_3"/>
    <property type="match status" value="1"/>
</dbReference>
<evidence type="ECO:0000256" key="4">
    <source>
        <dbReference type="RuleBase" id="RU000612"/>
    </source>
</evidence>
<evidence type="ECO:0000256" key="3">
    <source>
        <dbReference type="ARBA" id="ARBA00023235"/>
    </source>
</evidence>
<reference evidence="6 7" key="1">
    <citation type="submission" date="2019-03" db="EMBL/GenBank/DDBJ databases">
        <title>The complete genome sequence of Swingsia_sp. F3b2 LMG30590(T).</title>
        <authorList>
            <person name="Chua K.-O."/>
            <person name="Chan K.-G."/>
            <person name="See-Too W.-S."/>
        </authorList>
    </citation>
    <scope>NUCLEOTIDE SEQUENCE [LARGE SCALE GENOMIC DNA]</scope>
    <source>
        <strain evidence="6 7">F3b2</strain>
    </source>
</reference>
<dbReference type="InterPro" id="IPR001672">
    <property type="entry name" value="G6P_Isomerase"/>
</dbReference>
<dbReference type="EMBL" id="CP038231">
    <property type="protein sequence ID" value="QDH13787.1"/>
    <property type="molecule type" value="Genomic_DNA"/>
</dbReference>
<dbReference type="OrthoDB" id="140919at2"/>
<keyword evidence="7" id="KW-1185">Reference proteome</keyword>
<dbReference type="InterPro" id="IPR046348">
    <property type="entry name" value="SIS_dom_sf"/>
</dbReference>
<name>A0A4Y6UBF0_9PROT</name>
<feature type="region of interest" description="Disordered" evidence="5">
    <location>
        <begin position="1"/>
        <end position="23"/>
    </location>
</feature>
<dbReference type="GO" id="GO:0005829">
    <property type="term" value="C:cytosol"/>
    <property type="evidence" value="ECO:0007669"/>
    <property type="project" value="TreeGrafter"/>
</dbReference>
<evidence type="ECO:0000256" key="5">
    <source>
        <dbReference type="SAM" id="MobiDB-lite"/>
    </source>
</evidence>
<dbReference type="PANTHER" id="PTHR11469:SF1">
    <property type="entry name" value="GLUCOSE-6-PHOSPHATE ISOMERASE"/>
    <property type="match status" value="1"/>
</dbReference>
<evidence type="ECO:0000256" key="1">
    <source>
        <dbReference type="ARBA" id="ARBA00022432"/>
    </source>
</evidence>
<dbReference type="GO" id="GO:0051156">
    <property type="term" value="P:glucose 6-phosphate metabolic process"/>
    <property type="evidence" value="ECO:0007669"/>
    <property type="project" value="TreeGrafter"/>
</dbReference>
<evidence type="ECO:0000256" key="2">
    <source>
        <dbReference type="ARBA" id="ARBA00023152"/>
    </source>
</evidence>
<accession>A0A4Y6UBF0</accession>
<dbReference type="Proteomes" id="UP000318709">
    <property type="component" value="Chromosome"/>
</dbReference>
<organism evidence="6 7">
    <name type="scientific">Formicincola oecophyllae</name>
    <dbReference type="NCBI Taxonomy" id="2558361"/>
    <lineage>
        <taxon>Bacteria</taxon>
        <taxon>Pseudomonadati</taxon>
        <taxon>Pseudomonadota</taxon>
        <taxon>Alphaproteobacteria</taxon>
        <taxon>Acetobacterales</taxon>
        <taxon>Acetobacteraceae</taxon>
        <taxon>Formicincola</taxon>
    </lineage>
</organism>
<dbReference type="GO" id="GO:0097367">
    <property type="term" value="F:carbohydrate derivative binding"/>
    <property type="evidence" value="ECO:0007669"/>
    <property type="project" value="InterPro"/>
</dbReference>
<dbReference type="PANTHER" id="PTHR11469">
    <property type="entry name" value="GLUCOSE-6-PHOSPHATE ISOMERASE"/>
    <property type="match status" value="1"/>
</dbReference>
<comment type="similarity">
    <text evidence="4">Belongs to the GPI family.</text>
</comment>
<feature type="compositionally biased region" description="Polar residues" evidence="5">
    <location>
        <begin position="1"/>
        <end position="11"/>
    </location>
</feature>
<dbReference type="Gene3D" id="3.40.50.10490">
    <property type="entry name" value="Glucose-6-phosphate isomerase like protein, domain 1"/>
    <property type="match status" value="3"/>
</dbReference>
<comment type="pathway">
    <text evidence="4">Carbohydrate degradation; glycolysis; D-glyceraldehyde 3-phosphate and glycerone phosphate from D-glucose: step 2/4.</text>
</comment>
<proteinExistence type="inferred from homology"/>
<dbReference type="GO" id="GO:0004347">
    <property type="term" value="F:glucose-6-phosphate isomerase activity"/>
    <property type="evidence" value="ECO:0007669"/>
    <property type="project" value="UniProtKB-EC"/>
</dbReference>
<dbReference type="GO" id="GO:0006096">
    <property type="term" value="P:glycolytic process"/>
    <property type="evidence" value="ECO:0007669"/>
    <property type="project" value="UniProtKB-UniPathway"/>
</dbReference>
<dbReference type="EC" id="5.3.1.9" evidence="4"/>
<evidence type="ECO:0000313" key="7">
    <source>
        <dbReference type="Proteomes" id="UP000318709"/>
    </source>
</evidence>
<sequence length="610" mass="64356">MTPSPSEQGDTMPNPPADSILPTMPATAGGVSFSFHLPPALQQAVSGAWPLWAGPKGRMARLWAGDATLWSGHDEKQWLGWLEAPEAEQAKLQAYDALRDKTHHEGITDVVLLGMGGSSLGPEVLGQLFEVRPADATGPWPRLHVLDTTDPATVARVGKQLDYPHTLFVYSSKSGGTLEPSVLFDCFWDEAGKALGAQKRPQHFIAVTDPGSGLEKRAHELGFSAVYLGNPGIGGRYSVLSPFGMVPASACGLNIRAILESAAAMERACRPASLPEGEMVAGPLMLGLAMGLAVTGPGRDKITIQASPALQAVGPWLEQLFAESTGKDGTGLLPFEGEEPGTPDVYSDDRFFITLRLKSEKPDQRLVALAKAGHPVVDVVLEDLSAIGGAFYGFEMATAVAGSVLGINAFDQPDVEFSKVETRKIMAAHGTSGGAESEAPFCVDGPLSFHAQGALKAHLAKRGQQPQNAAAALGALLELCGGRDYFGLLSYIDRTDTHAAWNQHVRQGVRDALKVATAAEFGPRYLHSTGQAYKGGPNTGVFLQVTADGPSMPIPGRPYELGMVENAQAQGDLDVLNARGRRALRVHVTGSLEKGLAALAQAMQAALKGN</sequence>
<dbReference type="KEGG" id="swf:E3E12_05860"/>
<dbReference type="GO" id="GO:0048029">
    <property type="term" value="F:monosaccharide binding"/>
    <property type="evidence" value="ECO:0007669"/>
    <property type="project" value="TreeGrafter"/>
</dbReference>